<proteinExistence type="predicted"/>
<keyword evidence="2" id="KW-1185">Reference proteome</keyword>
<organism evidence="1 2">
    <name type="scientific">Pseudomonas fakonensis</name>
    <dbReference type="NCBI Taxonomy" id="2842355"/>
    <lineage>
        <taxon>Bacteria</taxon>
        <taxon>Pseudomonadati</taxon>
        <taxon>Pseudomonadota</taxon>
        <taxon>Gammaproteobacteria</taxon>
        <taxon>Pseudomonadales</taxon>
        <taxon>Pseudomonadaceae</taxon>
        <taxon>Pseudomonas</taxon>
    </lineage>
</organism>
<accession>A0ABX8N8N9</accession>
<name>A0ABX8N8N9_9PSED</name>
<dbReference type="RefSeq" id="WP_217841788.1">
    <property type="nucleotide sequence ID" value="NZ_CP077076.1"/>
</dbReference>
<dbReference type="Proteomes" id="UP001046350">
    <property type="component" value="Chromosome"/>
</dbReference>
<sequence>MLIANLYRILASALRRPSSAARKPHRIYLIDSHALATRANQEARHD</sequence>
<reference evidence="1" key="1">
    <citation type="journal article" date="2021" name="Microorganisms">
        <title>The Ever-Expanding Pseudomonas Genus: Description of 43 New Species and Partition of the Pseudomonas putida Group.</title>
        <authorList>
            <person name="Girard L."/>
            <person name="Lood C."/>
            <person name="Hofte M."/>
            <person name="Vandamme P."/>
            <person name="Rokni-Zadeh H."/>
            <person name="van Noort V."/>
            <person name="Lavigne R."/>
            <person name="De Mot R."/>
        </authorList>
    </citation>
    <scope>NUCLEOTIDE SEQUENCE</scope>
    <source>
        <strain evidence="1">COW40</strain>
    </source>
</reference>
<evidence type="ECO:0000313" key="1">
    <source>
        <dbReference type="EMBL" id="QXH52337.1"/>
    </source>
</evidence>
<gene>
    <name evidence="1" type="ORF">KSS94_04205</name>
</gene>
<dbReference type="EMBL" id="CP077076">
    <property type="protein sequence ID" value="QXH52337.1"/>
    <property type="molecule type" value="Genomic_DNA"/>
</dbReference>
<evidence type="ECO:0000313" key="2">
    <source>
        <dbReference type="Proteomes" id="UP001046350"/>
    </source>
</evidence>
<protein>
    <submittedName>
        <fullName evidence="1">Uncharacterized protein</fullName>
    </submittedName>
</protein>